<dbReference type="PROSITE" id="PS50043">
    <property type="entry name" value="HTH_LUXR_2"/>
    <property type="match status" value="1"/>
</dbReference>
<evidence type="ECO:0000256" key="2">
    <source>
        <dbReference type="ARBA" id="ARBA00023125"/>
    </source>
</evidence>
<dbReference type="RefSeq" id="WP_078672127.1">
    <property type="nucleotide sequence ID" value="NZ_FUWZ01000005.1"/>
</dbReference>
<dbReference type="PANTHER" id="PTHR44688">
    <property type="entry name" value="DNA-BINDING TRANSCRIPTIONAL ACTIVATOR DEVR_DOSR"/>
    <property type="match status" value="1"/>
</dbReference>
<feature type="domain" description="HTH luxR-type" evidence="4">
    <location>
        <begin position="186"/>
        <end position="251"/>
    </location>
</feature>
<dbReference type="GO" id="GO:0006355">
    <property type="term" value="P:regulation of DNA-templated transcription"/>
    <property type="evidence" value="ECO:0007669"/>
    <property type="project" value="InterPro"/>
</dbReference>
<gene>
    <name evidence="5" type="ORF">SAMN04488128_105324</name>
</gene>
<dbReference type="STRING" id="634771.SAMN04488128_105324"/>
<dbReference type="Gene3D" id="3.30.450.20">
    <property type="entry name" value="PAS domain"/>
    <property type="match status" value="1"/>
</dbReference>
<dbReference type="EMBL" id="FUWZ01000005">
    <property type="protein sequence ID" value="SKA41050.1"/>
    <property type="molecule type" value="Genomic_DNA"/>
</dbReference>
<dbReference type="InterPro" id="IPR000792">
    <property type="entry name" value="Tscrpt_reg_LuxR_C"/>
</dbReference>
<dbReference type="SMART" id="SM00421">
    <property type="entry name" value="HTH_LUXR"/>
    <property type="match status" value="1"/>
</dbReference>
<dbReference type="InterPro" id="IPR016032">
    <property type="entry name" value="Sig_transdc_resp-reg_C-effctor"/>
</dbReference>
<proteinExistence type="predicted"/>
<dbReference type="Gene3D" id="1.10.10.10">
    <property type="entry name" value="Winged helix-like DNA-binding domain superfamily/Winged helix DNA-binding domain"/>
    <property type="match status" value="1"/>
</dbReference>
<dbReference type="OrthoDB" id="965844at2"/>
<accession>A0A1T4TKP8</accession>
<name>A0A1T4TKP8_9BACT</name>
<dbReference type="InterPro" id="IPR036388">
    <property type="entry name" value="WH-like_DNA-bd_sf"/>
</dbReference>
<dbReference type="GO" id="GO:0003677">
    <property type="term" value="F:DNA binding"/>
    <property type="evidence" value="ECO:0007669"/>
    <property type="project" value="UniProtKB-KW"/>
</dbReference>
<dbReference type="PRINTS" id="PR00038">
    <property type="entry name" value="HTHLUXR"/>
</dbReference>
<dbReference type="PROSITE" id="PS00622">
    <property type="entry name" value="HTH_LUXR_1"/>
    <property type="match status" value="1"/>
</dbReference>
<evidence type="ECO:0000313" key="6">
    <source>
        <dbReference type="Proteomes" id="UP000190367"/>
    </source>
</evidence>
<dbReference type="Proteomes" id="UP000190367">
    <property type="component" value="Unassembled WGS sequence"/>
</dbReference>
<sequence>MNILDTLNDYLLLQTFDDNHASVKLSRSQMIAQVYAQMENSISVLSDLKANKSYIYTGGAATALGIDGPPGVKEIGSIWEEDILRKIKEEDLIEKYALELRFFHLLKSLPVAERADYQLVSYLRMQDRQGVYIPVQHRMFYVQSTEDGSIWLALCLYNLSFEAGKAAAYCGSIVNTRTGDVIGDDEYQVDDILTAREKDVLMLIKKGKKSKDIAAQLSISVNTVHRHRQNILEKLHVANSMEACRMAESLKLIS</sequence>
<evidence type="ECO:0000256" key="1">
    <source>
        <dbReference type="ARBA" id="ARBA00023015"/>
    </source>
</evidence>
<dbReference type="AlphaFoldDB" id="A0A1T4TKP8"/>
<evidence type="ECO:0000313" key="5">
    <source>
        <dbReference type="EMBL" id="SKA41050.1"/>
    </source>
</evidence>
<dbReference type="CDD" id="cd06170">
    <property type="entry name" value="LuxR_C_like"/>
    <property type="match status" value="1"/>
</dbReference>
<organism evidence="5 6">
    <name type="scientific">Chitinophaga eiseniae</name>
    <dbReference type="NCBI Taxonomy" id="634771"/>
    <lineage>
        <taxon>Bacteria</taxon>
        <taxon>Pseudomonadati</taxon>
        <taxon>Bacteroidota</taxon>
        <taxon>Chitinophagia</taxon>
        <taxon>Chitinophagales</taxon>
        <taxon>Chitinophagaceae</taxon>
        <taxon>Chitinophaga</taxon>
    </lineage>
</organism>
<evidence type="ECO:0000256" key="3">
    <source>
        <dbReference type="ARBA" id="ARBA00023163"/>
    </source>
</evidence>
<keyword evidence="6" id="KW-1185">Reference proteome</keyword>
<dbReference type="SUPFAM" id="SSF46894">
    <property type="entry name" value="C-terminal effector domain of the bipartite response regulators"/>
    <property type="match status" value="1"/>
</dbReference>
<keyword evidence="3" id="KW-0804">Transcription</keyword>
<dbReference type="PANTHER" id="PTHR44688:SF16">
    <property type="entry name" value="DNA-BINDING TRANSCRIPTIONAL ACTIVATOR DEVR_DOSR"/>
    <property type="match status" value="1"/>
</dbReference>
<dbReference type="Pfam" id="PF00196">
    <property type="entry name" value="GerE"/>
    <property type="match status" value="1"/>
</dbReference>
<reference evidence="6" key="1">
    <citation type="submission" date="2017-02" db="EMBL/GenBank/DDBJ databases">
        <authorList>
            <person name="Varghese N."/>
            <person name="Submissions S."/>
        </authorList>
    </citation>
    <scope>NUCLEOTIDE SEQUENCE [LARGE SCALE GENOMIC DNA]</scope>
    <source>
        <strain evidence="6">DSM 22224</strain>
    </source>
</reference>
<keyword evidence="2" id="KW-0238">DNA-binding</keyword>
<keyword evidence="1" id="KW-0805">Transcription regulation</keyword>
<protein>
    <submittedName>
        <fullName evidence="5">Regulatory protein, luxR family</fullName>
    </submittedName>
</protein>
<evidence type="ECO:0000259" key="4">
    <source>
        <dbReference type="PROSITE" id="PS50043"/>
    </source>
</evidence>